<keyword evidence="9" id="KW-0539">Nucleus</keyword>
<feature type="region of interest" description="Disordered" evidence="10">
    <location>
        <begin position="1"/>
        <end position="21"/>
    </location>
</feature>
<dbReference type="Gene3D" id="1.10.150.20">
    <property type="entry name" value="5' to 3' exonuclease, C-terminal subdomain"/>
    <property type="match status" value="1"/>
</dbReference>
<protein>
    <recommendedName>
        <fullName evidence="11">ERCC4 domain-containing protein</fullName>
    </recommendedName>
</protein>
<accession>A0A2K3DRP5</accession>
<name>A0A2K3DRP5_CHLRE</name>
<dbReference type="FunCoup" id="A0A2K3DRP5">
    <property type="interactions" value="1833"/>
</dbReference>
<feature type="domain" description="ERCC4" evidence="11">
    <location>
        <begin position="1190"/>
        <end position="1270"/>
    </location>
</feature>
<feature type="compositionally biased region" description="Gly residues" evidence="10">
    <location>
        <begin position="670"/>
        <end position="682"/>
    </location>
</feature>
<evidence type="ECO:0000313" key="12">
    <source>
        <dbReference type="EMBL" id="PNW83212.1"/>
    </source>
</evidence>
<evidence type="ECO:0000256" key="1">
    <source>
        <dbReference type="ARBA" id="ARBA00004123"/>
    </source>
</evidence>
<dbReference type="EMBL" id="CM008967">
    <property type="protein sequence ID" value="PNW83212.1"/>
    <property type="molecule type" value="Genomic_DNA"/>
</dbReference>
<dbReference type="InParanoid" id="A0A2K3DRP5"/>
<dbReference type="PANTHER" id="PTHR10150">
    <property type="entry name" value="DNA REPAIR ENDONUCLEASE XPF"/>
    <property type="match status" value="1"/>
</dbReference>
<feature type="region of interest" description="Disordered" evidence="10">
    <location>
        <begin position="642"/>
        <end position="682"/>
    </location>
</feature>
<evidence type="ECO:0000256" key="3">
    <source>
        <dbReference type="ARBA" id="ARBA00022722"/>
    </source>
</evidence>
<dbReference type="Gramene" id="PNW83212">
    <property type="protein sequence ID" value="PNW83212"/>
    <property type="gene ID" value="CHLRE_06g311400v5"/>
</dbReference>
<dbReference type="SMART" id="SM00891">
    <property type="entry name" value="ERCC4"/>
    <property type="match status" value="1"/>
</dbReference>
<feature type="compositionally biased region" description="Acidic residues" evidence="10">
    <location>
        <begin position="972"/>
        <end position="988"/>
    </location>
</feature>
<dbReference type="Pfam" id="PF02732">
    <property type="entry name" value="ERCC4"/>
    <property type="match status" value="1"/>
</dbReference>
<feature type="region of interest" description="Disordered" evidence="10">
    <location>
        <begin position="115"/>
        <end position="147"/>
    </location>
</feature>
<feature type="region of interest" description="Disordered" evidence="10">
    <location>
        <begin position="750"/>
        <end position="810"/>
    </location>
</feature>
<dbReference type="GO" id="GO:1901255">
    <property type="term" value="P:nucleotide-excision repair involved in interstrand cross-link repair"/>
    <property type="evidence" value="ECO:0000318"/>
    <property type="project" value="GO_Central"/>
</dbReference>
<sequence length="1440" mass="147394">MDTEGAPLDEGAPDPWEGADGGQAEALALASPLLLPYERQLIEECIQDDSLIITAAGLGWQRVVAVLLRIAQRARIAEVQRAQEQQQEQQQQRSGAAAATTATAVTVAAACALPGSTTSPQPQPGGNPGATPVATATSTSARAAPAPPSNCGCVLVLGAAPWQRQLICSELARHDPALPPPLDITNEVPAAERLALYGGGGAPGRPLFITPRILVVDLLARRVRAHQMAGLLLLNAHRATDTSGEGFAVALLRADQQQQQQQQHRGGGGGGGGGGLGPGRCWVRGISDVPTAFNQGFNKVEKVMKALQVRRLHLWPRFQEQVRQCLDTHKPVVVEWEQELSGPMVLIQAALLEVLEGLIRELKRTNKSLDTSELVLEAGVLKSFDEIVRRQLDPIWHTVGWKTRRICTDLRTLRELSAVLLAVDPVTFLAHLEGLRQSEGVRCVWLFHDATHAVFEQARRRVYVYRQPGDKAAAGAGTAAGAAGTTGPGGGGGGSEVEAVLEEPPKWGLLAEVLKEVQRQRAQLRSLEPERQGQQEGQEGQEGEVQKRRRQQQQAGVGPGPAQEVVELLADSGDDSDVVEVEVEVVGGRGREEAAAAGQVGAGQAAGTGAAPTGAPAPAGVDVDVGALLEELGLDWGAAAGAAGGGREEGGGGVAGADRAASGAGASTSAGGGGGSAAAGAGGRAAAGAGRVQLSAEELRRLAAAGRAPVLVVARELHSARLLERVVRAGGRAVLQQLYESYLVSKLQGAGGGGGGGGARAGEEGGGGRGGRGAGRGGRGGRGGWRRGGRGGGRRDGGPDLDDVGRGPVLRPGEAQALLAEAQRVGAELLGGGTAGARGGTGAGGGKRAKTSHGAGGGRVEAGGGRGRGRGRGSSRQRKPDDSPVRVAAAADEEEEVDVDGNDAHMPDGEDVLQAEASAAPAAGGGEGGGGGLRGRGRGGSGRGRGGRAGAAAATGAAGKAASRRRRRSCGNEEEEADGEGAADEDAEAGATSAAAAALLQGGGSGTGAYGTAEQGAPGSRAGAAAAPASDSRACPLLSDVHFVALDAHDEFVLWRLRPGVIIMYEPDLAFLRQVEVYQAERTAAGGPPLWLHSLCYAQSLEAQRFRAGVGRERDTLLRLIAAKQHILLPTPAALGAGGAGPVDVGGRGALNADLWLDVYSANALTRTAGGRSMQAAAGAGPVGPGGRGRLVVDVREFMSGLPAVLYKQGFELLPVTLEVGDYVLSPQLVVERKSLPDLTASLASGRLYHQAEVMCRHYARPLLLIEFDPDRQFGLQSPAELGDDIDPKNIISKLTLLTTHFPKLRLLWSRSPHATADLFAALKSNQDQPDAAAAALVGVPLGPDGAPLPIGAPGGAGATGAAAGGGPGQLLEAVMNQPAMELLRRLPGVNDSNYRALLGHIPSLAALADTPLARLEAVMGSAKNARALREFLDAPCPRL</sequence>
<evidence type="ECO:0000256" key="7">
    <source>
        <dbReference type="ARBA" id="ARBA00023125"/>
    </source>
</evidence>
<comment type="similarity">
    <text evidence="2">Belongs to the XPF family.</text>
</comment>
<feature type="compositionally biased region" description="Gly residues" evidence="10">
    <location>
        <begin position="833"/>
        <end position="846"/>
    </location>
</feature>
<proteinExistence type="inferred from homology"/>
<dbReference type="FunFam" id="3.40.50.10130:FF:000002">
    <property type="entry name" value="DNA repair endonuclease XPF"/>
    <property type="match status" value="1"/>
</dbReference>
<reference evidence="12 13" key="1">
    <citation type="journal article" date="2007" name="Science">
        <title>The Chlamydomonas genome reveals the evolution of key animal and plant functions.</title>
        <authorList>
            <person name="Merchant S.S."/>
            <person name="Prochnik S.E."/>
            <person name="Vallon O."/>
            <person name="Harris E.H."/>
            <person name="Karpowicz S.J."/>
            <person name="Witman G.B."/>
            <person name="Terry A."/>
            <person name="Salamov A."/>
            <person name="Fritz-Laylin L.K."/>
            <person name="Marechal-Drouard L."/>
            <person name="Marshall W.F."/>
            <person name="Qu L.H."/>
            <person name="Nelson D.R."/>
            <person name="Sanderfoot A.A."/>
            <person name="Spalding M.H."/>
            <person name="Kapitonov V.V."/>
            <person name="Ren Q."/>
            <person name="Ferris P."/>
            <person name="Lindquist E."/>
            <person name="Shapiro H."/>
            <person name="Lucas S.M."/>
            <person name="Grimwood J."/>
            <person name="Schmutz J."/>
            <person name="Cardol P."/>
            <person name="Cerutti H."/>
            <person name="Chanfreau G."/>
            <person name="Chen C.L."/>
            <person name="Cognat V."/>
            <person name="Croft M.T."/>
            <person name="Dent R."/>
            <person name="Dutcher S."/>
            <person name="Fernandez E."/>
            <person name="Fukuzawa H."/>
            <person name="Gonzalez-Ballester D."/>
            <person name="Gonzalez-Halphen D."/>
            <person name="Hallmann A."/>
            <person name="Hanikenne M."/>
            <person name="Hippler M."/>
            <person name="Inwood W."/>
            <person name="Jabbari K."/>
            <person name="Kalanon M."/>
            <person name="Kuras R."/>
            <person name="Lefebvre P.A."/>
            <person name="Lemaire S.D."/>
            <person name="Lobanov A.V."/>
            <person name="Lohr M."/>
            <person name="Manuell A."/>
            <person name="Meier I."/>
            <person name="Mets L."/>
            <person name="Mittag M."/>
            <person name="Mittelmeier T."/>
            <person name="Moroney J.V."/>
            <person name="Moseley J."/>
            <person name="Napoli C."/>
            <person name="Nedelcu A.M."/>
            <person name="Niyogi K."/>
            <person name="Novoselov S.V."/>
            <person name="Paulsen I.T."/>
            <person name="Pazour G."/>
            <person name="Purton S."/>
            <person name="Ral J.P."/>
            <person name="Riano-Pachon D.M."/>
            <person name="Riekhof W."/>
            <person name="Rymarquis L."/>
            <person name="Schroda M."/>
            <person name="Stern D."/>
            <person name="Umen J."/>
            <person name="Willows R."/>
            <person name="Wilson N."/>
            <person name="Zimmer S.L."/>
            <person name="Allmer J."/>
            <person name="Balk J."/>
            <person name="Bisova K."/>
            <person name="Chen C.J."/>
            <person name="Elias M."/>
            <person name="Gendler K."/>
            <person name="Hauser C."/>
            <person name="Lamb M.R."/>
            <person name="Ledford H."/>
            <person name="Long J.C."/>
            <person name="Minagawa J."/>
            <person name="Page M.D."/>
            <person name="Pan J."/>
            <person name="Pootakham W."/>
            <person name="Roje S."/>
            <person name="Rose A."/>
            <person name="Stahlberg E."/>
            <person name="Terauchi A.M."/>
            <person name="Yang P."/>
            <person name="Ball S."/>
            <person name="Bowler C."/>
            <person name="Dieckmann C.L."/>
            <person name="Gladyshev V.N."/>
            <person name="Green P."/>
            <person name="Jorgensen R."/>
            <person name="Mayfield S."/>
            <person name="Mueller-Roeber B."/>
            <person name="Rajamani S."/>
            <person name="Sayre R.T."/>
            <person name="Brokstein P."/>
            <person name="Dubchak I."/>
            <person name="Goodstein D."/>
            <person name="Hornick L."/>
            <person name="Huang Y.W."/>
            <person name="Jhaveri J."/>
            <person name="Luo Y."/>
            <person name="Martinez D."/>
            <person name="Ngau W.C."/>
            <person name="Otillar B."/>
            <person name="Poliakov A."/>
            <person name="Porter A."/>
            <person name="Szajkowski L."/>
            <person name="Werner G."/>
            <person name="Zhou K."/>
            <person name="Grigoriev I.V."/>
            <person name="Rokhsar D.S."/>
            <person name="Grossman A.R."/>
        </authorList>
    </citation>
    <scope>NUCLEOTIDE SEQUENCE [LARGE SCALE GENOMIC DNA]</scope>
    <source>
        <strain evidence="13">CC-503</strain>
    </source>
</reference>
<feature type="region of interest" description="Disordered" evidence="10">
    <location>
        <begin position="526"/>
        <end position="561"/>
    </location>
</feature>
<dbReference type="PANTHER" id="PTHR10150:SF0">
    <property type="entry name" value="DNA REPAIR ENDONUCLEASE XPF"/>
    <property type="match status" value="1"/>
</dbReference>
<keyword evidence="5" id="KW-0227">DNA damage</keyword>
<dbReference type="GO" id="GO:0000110">
    <property type="term" value="C:nucleotide-excision repair factor 1 complex"/>
    <property type="evidence" value="ECO:0000318"/>
    <property type="project" value="GO_Central"/>
</dbReference>
<keyword evidence="7" id="KW-0238">DNA-binding</keyword>
<evidence type="ECO:0000256" key="6">
    <source>
        <dbReference type="ARBA" id="ARBA00022801"/>
    </source>
</evidence>
<organism evidence="12 13">
    <name type="scientific">Chlamydomonas reinhardtii</name>
    <name type="common">Chlamydomonas smithii</name>
    <dbReference type="NCBI Taxonomy" id="3055"/>
    <lineage>
        <taxon>Eukaryota</taxon>
        <taxon>Viridiplantae</taxon>
        <taxon>Chlorophyta</taxon>
        <taxon>core chlorophytes</taxon>
        <taxon>Chlorophyceae</taxon>
        <taxon>CS clade</taxon>
        <taxon>Chlamydomonadales</taxon>
        <taxon>Chlamydomonadaceae</taxon>
        <taxon>Chlamydomonas</taxon>
    </lineage>
</organism>
<dbReference type="RefSeq" id="XP_042924507.1">
    <property type="nucleotide sequence ID" value="XM_043063801.1"/>
</dbReference>
<dbReference type="OrthoDB" id="361020at2759"/>
<dbReference type="GO" id="GO:0000014">
    <property type="term" value="F:single-stranded DNA endodeoxyribonuclease activity"/>
    <property type="evidence" value="ECO:0000318"/>
    <property type="project" value="GO_Central"/>
</dbReference>
<dbReference type="GO" id="GO:0003684">
    <property type="term" value="F:damaged DNA binding"/>
    <property type="evidence" value="ECO:0000318"/>
    <property type="project" value="GO_Central"/>
</dbReference>
<keyword evidence="4" id="KW-0255">Endonuclease</keyword>
<gene>
    <name evidence="12" type="ORF">CHLRE_06g311400v5</name>
</gene>
<dbReference type="GeneID" id="5716786"/>
<comment type="subcellular location">
    <subcellularLocation>
        <location evidence="1">Nucleus</location>
    </subcellularLocation>
</comment>
<feature type="compositionally biased region" description="Low complexity" evidence="10">
    <location>
        <begin position="473"/>
        <end position="483"/>
    </location>
</feature>
<dbReference type="OMA" id="WLFHDAT"/>
<evidence type="ECO:0000256" key="5">
    <source>
        <dbReference type="ARBA" id="ARBA00022763"/>
    </source>
</evidence>
<feature type="region of interest" description="Disordered" evidence="10">
    <location>
        <begin position="473"/>
        <end position="498"/>
    </location>
</feature>
<dbReference type="Proteomes" id="UP000006906">
    <property type="component" value="Chromosome 6"/>
</dbReference>
<feature type="compositionally biased region" description="Gly residues" evidence="10">
    <location>
        <begin position="750"/>
        <end position="783"/>
    </location>
</feature>
<dbReference type="ExpressionAtlas" id="A0A2K3DRP5">
    <property type="expression patterns" value="baseline and differential"/>
</dbReference>
<dbReference type="InterPro" id="IPR006166">
    <property type="entry name" value="ERCC4_domain"/>
</dbReference>
<dbReference type="InterPro" id="IPR010994">
    <property type="entry name" value="RuvA_2-like"/>
</dbReference>
<evidence type="ECO:0000256" key="4">
    <source>
        <dbReference type="ARBA" id="ARBA00022759"/>
    </source>
</evidence>
<evidence type="ECO:0000256" key="8">
    <source>
        <dbReference type="ARBA" id="ARBA00023204"/>
    </source>
</evidence>
<feature type="compositionally biased region" description="Low complexity" evidence="10">
    <location>
        <begin position="656"/>
        <end position="669"/>
    </location>
</feature>
<dbReference type="SUPFAM" id="SSF52980">
    <property type="entry name" value="Restriction endonuclease-like"/>
    <property type="match status" value="1"/>
</dbReference>
<feature type="compositionally biased region" description="Gly residues" evidence="10">
    <location>
        <begin position="923"/>
        <end position="949"/>
    </location>
</feature>
<dbReference type="CDD" id="cd20078">
    <property type="entry name" value="XPF_nuclease_XPF_euk"/>
    <property type="match status" value="1"/>
</dbReference>
<dbReference type="InterPro" id="IPR047520">
    <property type="entry name" value="XPF_nuclease"/>
</dbReference>
<feature type="region of interest" description="Disordered" evidence="10">
    <location>
        <begin position="833"/>
        <end position="993"/>
    </location>
</feature>
<feature type="compositionally biased region" description="Low complexity" evidence="10">
    <location>
        <begin position="552"/>
        <end position="561"/>
    </location>
</feature>
<dbReference type="InterPro" id="IPR011335">
    <property type="entry name" value="Restrct_endonuc-II-like"/>
</dbReference>
<dbReference type="GO" id="GO:0003697">
    <property type="term" value="F:single-stranded DNA binding"/>
    <property type="evidence" value="ECO:0000318"/>
    <property type="project" value="GO_Central"/>
</dbReference>
<feature type="compositionally biased region" description="Basic residues" evidence="10">
    <location>
        <begin position="867"/>
        <end position="877"/>
    </location>
</feature>
<feature type="compositionally biased region" description="Acidic residues" evidence="10">
    <location>
        <begin position="891"/>
        <end position="901"/>
    </location>
</feature>
<feature type="compositionally biased region" description="Gly residues" evidence="10">
    <location>
        <begin position="484"/>
        <end position="495"/>
    </location>
</feature>
<evidence type="ECO:0000256" key="2">
    <source>
        <dbReference type="ARBA" id="ARBA00010015"/>
    </source>
</evidence>
<feature type="compositionally biased region" description="Gly residues" evidence="10">
    <location>
        <begin position="854"/>
        <end position="866"/>
    </location>
</feature>
<feature type="compositionally biased region" description="Low complexity" evidence="10">
    <location>
        <begin position="130"/>
        <end position="144"/>
    </location>
</feature>
<evidence type="ECO:0000313" key="13">
    <source>
        <dbReference type="Proteomes" id="UP000006906"/>
    </source>
</evidence>
<dbReference type="KEGG" id="cre:CHLRE_06g311400v5"/>
<dbReference type="STRING" id="3055.A0A2K3DRP5"/>
<keyword evidence="3" id="KW-0540">Nuclease</keyword>
<feature type="compositionally biased region" description="Low complexity" evidence="10">
    <location>
        <begin position="950"/>
        <end position="961"/>
    </location>
</feature>
<keyword evidence="8" id="KW-0234">DNA repair</keyword>
<keyword evidence="13" id="KW-1185">Reference proteome</keyword>
<dbReference type="Gene3D" id="3.40.50.10130">
    <property type="match status" value="1"/>
</dbReference>
<keyword evidence="6" id="KW-0378">Hydrolase</keyword>
<dbReference type="GO" id="GO:0000724">
    <property type="term" value="P:double-strand break repair via homologous recombination"/>
    <property type="evidence" value="ECO:0000318"/>
    <property type="project" value="GO_Central"/>
</dbReference>
<evidence type="ECO:0000256" key="9">
    <source>
        <dbReference type="ARBA" id="ARBA00023242"/>
    </source>
</evidence>
<dbReference type="GO" id="GO:0000712">
    <property type="term" value="P:resolution of meiotic recombination intermediates"/>
    <property type="evidence" value="ECO:0000318"/>
    <property type="project" value="GO_Central"/>
</dbReference>
<evidence type="ECO:0000259" key="11">
    <source>
        <dbReference type="SMART" id="SM00891"/>
    </source>
</evidence>
<dbReference type="SUPFAM" id="SSF47781">
    <property type="entry name" value="RuvA domain 2-like"/>
    <property type="match status" value="1"/>
</dbReference>
<evidence type="ECO:0000256" key="10">
    <source>
        <dbReference type="SAM" id="MobiDB-lite"/>
    </source>
</evidence>